<organism evidence="2 3">
    <name type="scientific">Pyricularia grisea</name>
    <name type="common">Crabgrass-specific blast fungus</name>
    <name type="synonym">Magnaporthe grisea</name>
    <dbReference type="NCBI Taxonomy" id="148305"/>
    <lineage>
        <taxon>Eukaryota</taxon>
        <taxon>Fungi</taxon>
        <taxon>Dikarya</taxon>
        <taxon>Ascomycota</taxon>
        <taxon>Pezizomycotina</taxon>
        <taxon>Sordariomycetes</taxon>
        <taxon>Sordariomycetidae</taxon>
        <taxon>Magnaporthales</taxon>
        <taxon>Pyriculariaceae</taxon>
        <taxon>Pyricularia</taxon>
    </lineage>
</organism>
<reference evidence="3" key="3">
    <citation type="submission" date="2025-08" db="UniProtKB">
        <authorList>
            <consortium name="RefSeq"/>
        </authorList>
    </citation>
    <scope>IDENTIFICATION</scope>
    <source>
        <strain evidence="3">NI907</strain>
    </source>
</reference>
<feature type="compositionally biased region" description="Basic and acidic residues" evidence="1">
    <location>
        <begin position="112"/>
        <end position="125"/>
    </location>
</feature>
<keyword evidence="2" id="KW-1185">Reference proteome</keyword>
<evidence type="ECO:0000313" key="3">
    <source>
        <dbReference type="RefSeq" id="XP_030986817.1"/>
    </source>
</evidence>
<dbReference type="GeneID" id="41956242"/>
<proteinExistence type="predicted"/>
<dbReference type="Proteomes" id="UP000515153">
    <property type="component" value="Unplaced"/>
</dbReference>
<gene>
    <name evidence="3" type="ORF">PgNI_01254</name>
</gene>
<feature type="compositionally biased region" description="Basic and acidic residues" evidence="1">
    <location>
        <begin position="141"/>
        <end position="159"/>
    </location>
</feature>
<reference evidence="3" key="2">
    <citation type="submission" date="2019-10" db="EMBL/GenBank/DDBJ databases">
        <authorList>
            <consortium name="NCBI Genome Project"/>
        </authorList>
    </citation>
    <scope>NUCLEOTIDE SEQUENCE</scope>
    <source>
        <strain evidence="3">NI907</strain>
    </source>
</reference>
<dbReference type="RefSeq" id="XP_030986817.1">
    <property type="nucleotide sequence ID" value="XM_031121328.1"/>
</dbReference>
<evidence type="ECO:0000256" key="1">
    <source>
        <dbReference type="SAM" id="MobiDB-lite"/>
    </source>
</evidence>
<sequence>MADVFTAASFLPSWRALPFSYSRSRLNSDRDRESDLDVDLERERDRDRRRLDLPLSSPRRSDRCLAPVRSRDLDLERECERDLERERLRAAGRLRLRVCGGDRSCKRSLRPPNRDDRSWTGDGDRLCPPAGRGPGPTCEGEGERLRSRTPPERRSRVGEGDGDGVGRFGMVCSLQRGRSKKGGVQGFPWRFFGNTRISSKTQECERSISVLFEGEAGVRLVCTVCVGIGMCRTKSVPNKPTNCPKF</sequence>
<dbReference type="AlphaFoldDB" id="A0A6P8BI53"/>
<feature type="region of interest" description="Disordered" evidence="1">
    <location>
        <begin position="107"/>
        <end position="162"/>
    </location>
</feature>
<evidence type="ECO:0000313" key="2">
    <source>
        <dbReference type="Proteomes" id="UP000515153"/>
    </source>
</evidence>
<dbReference type="KEGG" id="pgri:PgNI_01254"/>
<protein>
    <submittedName>
        <fullName evidence="3">Uncharacterized protein</fullName>
    </submittedName>
</protein>
<accession>A0A6P8BI53</accession>
<reference evidence="3" key="1">
    <citation type="journal article" date="2019" name="Mol. Biol. Evol.">
        <title>Blast fungal genomes show frequent chromosomal changes, gene gains and losses, and effector gene turnover.</title>
        <authorList>
            <person name="Gomez Luciano L.B."/>
            <person name="Jason Tsai I."/>
            <person name="Chuma I."/>
            <person name="Tosa Y."/>
            <person name="Chen Y.H."/>
            <person name="Li J.Y."/>
            <person name="Li M.Y."/>
            <person name="Jade Lu M.Y."/>
            <person name="Nakayashiki H."/>
            <person name="Li W.H."/>
        </authorList>
    </citation>
    <scope>NUCLEOTIDE SEQUENCE</scope>
    <source>
        <strain evidence="3">NI907</strain>
    </source>
</reference>
<name>A0A6P8BI53_PYRGI</name>